<dbReference type="GO" id="GO:0003723">
    <property type="term" value="F:RNA binding"/>
    <property type="evidence" value="ECO:0007669"/>
    <property type="project" value="UniProtKB-UniRule"/>
</dbReference>
<evidence type="ECO:0000256" key="2">
    <source>
        <dbReference type="ARBA" id="ARBA00022814"/>
    </source>
</evidence>
<gene>
    <name evidence="6 8" type="primary">nusB</name>
    <name evidence="8" type="ORF">NCTC13150_00570</name>
</gene>
<dbReference type="GO" id="GO:0006353">
    <property type="term" value="P:DNA-templated transcription termination"/>
    <property type="evidence" value="ECO:0007669"/>
    <property type="project" value="UniProtKB-UniRule"/>
</dbReference>
<evidence type="ECO:0000256" key="1">
    <source>
        <dbReference type="ARBA" id="ARBA00005952"/>
    </source>
</evidence>
<dbReference type="PANTHER" id="PTHR11078:SF3">
    <property type="entry name" value="ANTITERMINATION NUSB DOMAIN-CONTAINING PROTEIN"/>
    <property type="match status" value="1"/>
</dbReference>
<feature type="domain" description="NusB/RsmB/TIM44" evidence="7">
    <location>
        <begin position="7"/>
        <end position="129"/>
    </location>
</feature>
<name>A0A8H2M3Y7_9FIRM</name>
<dbReference type="GO" id="GO:0005829">
    <property type="term" value="C:cytosol"/>
    <property type="evidence" value="ECO:0007669"/>
    <property type="project" value="TreeGrafter"/>
</dbReference>
<evidence type="ECO:0000259" key="7">
    <source>
        <dbReference type="Pfam" id="PF01029"/>
    </source>
</evidence>
<evidence type="ECO:0000256" key="6">
    <source>
        <dbReference type="HAMAP-Rule" id="MF_00073"/>
    </source>
</evidence>
<sequence length="141" mass="16240">MAISQRKKRILLMQAIFQLPFHIQEEGADLDSIQSWLEDQPTPLIEEFASFLDHREEIDQVIDSTLVGWDIHRLAKVDLAIIRLAVYEMFYCPQVPTKVSINEAVELAKKFSTDDSSRFINGILGSVIKKYEDRIENKGCQ</sequence>
<evidence type="ECO:0000313" key="8">
    <source>
        <dbReference type="EMBL" id="VFB16054.1"/>
    </source>
</evidence>
<dbReference type="InterPro" id="IPR006027">
    <property type="entry name" value="NusB_RsmB_TIM44"/>
</dbReference>
<dbReference type="Gene3D" id="1.10.940.10">
    <property type="entry name" value="NusB-like"/>
    <property type="match status" value="1"/>
</dbReference>
<dbReference type="NCBIfam" id="TIGR01951">
    <property type="entry name" value="nusB"/>
    <property type="match status" value="1"/>
</dbReference>
<keyword evidence="2 6" id="KW-0889">Transcription antitermination</keyword>
<keyword evidence="3 6" id="KW-0694">RNA-binding</keyword>
<dbReference type="Proteomes" id="UP000377798">
    <property type="component" value="Unassembled WGS sequence"/>
</dbReference>
<proteinExistence type="inferred from homology"/>
<dbReference type="AlphaFoldDB" id="A0A8H2M3Y7"/>
<reference evidence="8 9" key="1">
    <citation type="submission" date="2019-02" db="EMBL/GenBank/DDBJ databases">
        <authorList>
            <consortium name="Pathogen Informatics"/>
        </authorList>
    </citation>
    <scope>NUCLEOTIDE SEQUENCE [LARGE SCALE GENOMIC DNA]</scope>
    <source>
        <strain evidence="8 9">3012STDY7089603</strain>
    </source>
</reference>
<dbReference type="GO" id="GO:0031564">
    <property type="term" value="P:transcription antitermination"/>
    <property type="evidence" value="ECO:0007669"/>
    <property type="project" value="UniProtKB-KW"/>
</dbReference>
<dbReference type="PANTHER" id="PTHR11078">
    <property type="entry name" value="N UTILIZATION SUBSTANCE PROTEIN B-RELATED"/>
    <property type="match status" value="1"/>
</dbReference>
<dbReference type="InterPro" id="IPR011605">
    <property type="entry name" value="NusB_fam"/>
</dbReference>
<comment type="similarity">
    <text evidence="1 6">Belongs to the NusB family.</text>
</comment>
<dbReference type="EMBL" id="CAACYI010000001">
    <property type="protein sequence ID" value="VFB16054.1"/>
    <property type="molecule type" value="Genomic_DNA"/>
</dbReference>
<evidence type="ECO:0000256" key="5">
    <source>
        <dbReference type="ARBA" id="ARBA00023163"/>
    </source>
</evidence>
<keyword evidence="5 6" id="KW-0804">Transcription</keyword>
<dbReference type="Pfam" id="PF01029">
    <property type="entry name" value="NusB"/>
    <property type="match status" value="1"/>
</dbReference>
<accession>A0A8H2M3Y7</accession>
<protein>
    <recommendedName>
        <fullName evidence="6">Transcription antitermination protein NusB</fullName>
    </recommendedName>
    <alternativeName>
        <fullName evidence="6">Antitermination factor NusB</fullName>
    </alternativeName>
</protein>
<organism evidence="8 9">
    <name type="scientific">Urinicoccus massiliensis</name>
    <dbReference type="NCBI Taxonomy" id="1723382"/>
    <lineage>
        <taxon>Bacteria</taxon>
        <taxon>Bacillati</taxon>
        <taxon>Bacillota</taxon>
        <taxon>Tissierellia</taxon>
        <taxon>Tissierellales</taxon>
        <taxon>Peptoniphilaceae</taxon>
        <taxon>Urinicoccus</taxon>
    </lineage>
</organism>
<keyword evidence="4 6" id="KW-0805">Transcription regulation</keyword>
<comment type="caution">
    <text evidence="8">The sequence shown here is derived from an EMBL/GenBank/DDBJ whole genome shotgun (WGS) entry which is preliminary data.</text>
</comment>
<dbReference type="RefSeq" id="WP_052099154.1">
    <property type="nucleotide sequence ID" value="NZ_CAACYI010000001.1"/>
</dbReference>
<dbReference type="InterPro" id="IPR035926">
    <property type="entry name" value="NusB-like_sf"/>
</dbReference>
<keyword evidence="9" id="KW-1185">Reference proteome</keyword>
<evidence type="ECO:0000313" key="9">
    <source>
        <dbReference type="Proteomes" id="UP000377798"/>
    </source>
</evidence>
<dbReference type="HAMAP" id="MF_00073">
    <property type="entry name" value="NusB"/>
    <property type="match status" value="1"/>
</dbReference>
<comment type="function">
    <text evidence="6">Involved in transcription antitermination. Required for transcription of ribosomal RNA (rRNA) genes. Binds specifically to the boxA antiterminator sequence of the ribosomal RNA (rrn) operons.</text>
</comment>
<evidence type="ECO:0000256" key="3">
    <source>
        <dbReference type="ARBA" id="ARBA00022884"/>
    </source>
</evidence>
<dbReference type="SUPFAM" id="SSF48013">
    <property type="entry name" value="NusB-like"/>
    <property type="match status" value="1"/>
</dbReference>
<evidence type="ECO:0000256" key="4">
    <source>
        <dbReference type="ARBA" id="ARBA00023015"/>
    </source>
</evidence>